<evidence type="ECO:0000313" key="2">
    <source>
        <dbReference type="Proteomes" id="UP000011980"/>
    </source>
</evidence>
<dbReference type="Proteomes" id="UP000011980">
    <property type="component" value="Unassembled WGS sequence"/>
</dbReference>
<evidence type="ECO:0000313" key="1">
    <source>
        <dbReference type="EMBL" id="EMK22853.1"/>
    </source>
</evidence>
<sequence length="52" mass="6528">MISYLLEICKKLKKARDNLEIYKNLKVNWLILRRIEINKFWKILYQRIINFS</sequence>
<gene>
    <name evidence="1" type="ORF">LEP1GSC008_0471</name>
</gene>
<dbReference type="AlphaFoldDB" id="M6F260"/>
<dbReference type="EMBL" id="ANCE01000158">
    <property type="protein sequence ID" value="EMK22853.1"/>
    <property type="molecule type" value="Genomic_DNA"/>
</dbReference>
<accession>M6F260</accession>
<proteinExistence type="predicted"/>
<organism evidence="1 2">
    <name type="scientific">Leptospira kirschneri serovar Bulgarica str. Nikolaevo</name>
    <dbReference type="NCBI Taxonomy" id="1240687"/>
    <lineage>
        <taxon>Bacteria</taxon>
        <taxon>Pseudomonadati</taxon>
        <taxon>Spirochaetota</taxon>
        <taxon>Spirochaetia</taxon>
        <taxon>Leptospirales</taxon>
        <taxon>Leptospiraceae</taxon>
        <taxon>Leptospira</taxon>
    </lineage>
</organism>
<protein>
    <submittedName>
        <fullName evidence="1">Uncharacterized protein</fullName>
    </submittedName>
</protein>
<name>M6F260_9LEPT</name>
<comment type="caution">
    <text evidence="1">The sequence shown here is derived from an EMBL/GenBank/DDBJ whole genome shotgun (WGS) entry which is preliminary data.</text>
</comment>
<reference evidence="1 2" key="1">
    <citation type="submission" date="2013-01" db="EMBL/GenBank/DDBJ databases">
        <authorList>
            <person name="Harkins D.M."/>
            <person name="Durkin A.S."/>
            <person name="Brinkac L.M."/>
            <person name="Haft D.H."/>
            <person name="Selengut J.D."/>
            <person name="Sanka R."/>
            <person name="DePew J."/>
            <person name="Purushe J."/>
            <person name="Galloway R.L."/>
            <person name="Vinetz J.M."/>
            <person name="Sutton G.G."/>
            <person name="Nierman W.C."/>
            <person name="Fouts D.E."/>
        </authorList>
    </citation>
    <scope>NUCLEOTIDE SEQUENCE [LARGE SCALE GENOMIC DNA]</scope>
    <source>
        <strain evidence="1 2">Nikolaevo</strain>
    </source>
</reference>
<dbReference type="PATRIC" id="fig|1240687.3.peg.3250"/>